<dbReference type="Proteomes" id="UP000289738">
    <property type="component" value="Chromosome A07"/>
</dbReference>
<organism evidence="7 8">
    <name type="scientific">Arachis hypogaea</name>
    <name type="common">Peanut</name>
    <dbReference type="NCBI Taxonomy" id="3818"/>
    <lineage>
        <taxon>Eukaryota</taxon>
        <taxon>Viridiplantae</taxon>
        <taxon>Streptophyta</taxon>
        <taxon>Embryophyta</taxon>
        <taxon>Tracheophyta</taxon>
        <taxon>Spermatophyta</taxon>
        <taxon>Magnoliopsida</taxon>
        <taxon>eudicotyledons</taxon>
        <taxon>Gunneridae</taxon>
        <taxon>Pentapetalae</taxon>
        <taxon>rosids</taxon>
        <taxon>fabids</taxon>
        <taxon>Fabales</taxon>
        <taxon>Fabaceae</taxon>
        <taxon>Papilionoideae</taxon>
        <taxon>50 kb inversion clade</taxon>
        <taxon>dalbergioids sensu lato</taxon>
        <taxon>Dalbergieae</taxon>
        <taxon>Pterocarpus clade</taxon>
        <taxon>Arachis</taxon>
    </lineage>
</organism>
<keyword evidence="8" id="KW-1185">Reference proteome</keyword>
<accession>A0A445C529</accession>
<keyword evidence="4" id="KW-0539">Nucleus</keyword>
<dbReference type="PANTHER" id="PTHR23081">
    <property type="entry name" value="RNA POLYMERASE II CTD PHOSPHATASE"/>
    <property type="match status" value="1"/>
</dbReference>
<evidence type="ECO:0000313" key="7">
    <source>
        <dbReference type="EMBL" id="RYR46046.1"/>
    </source>
</evidence>
<evidence type="ECO:0000256" key="2">
    <source>
        <dbReference type="ARBA" id="ARBA00013081"/>
    </source>
</evidence>
<comment type="catalytic activity">
    <reaction evidence="5">
        <text>O-phospho-L-seryl-[protein] + H2O = L-seryl-[protein] + phosphate</text>
        <dbReference type="Rhea" id="RHEA:20629"/>
        <dbReference type="Rhea" id="RHEA-COMP:9863"/>
        <dbReference type="Rhea" id="RHEA-COMP:11604"/>
        <dbReference type="ChEBI" id="CHEBI:15377"/>
        <dbReference type="ChEBI" id="CHEBI:29999"/>
        <dbReference type="ChEBI" id="CHEBI:43474"/>
        <dbReference type="ChEBI" id="CHEBI:83421"/>
        <dbReference type="EC" id="3.1.3.16"/>
    </reaction>
</comment>
<dbReference type="PANTHER" id="PTHR23081:SF36">
    <property type="entry name" value="RNA POLYMERASE II SUBUNIT A C-TERMINAL DOMAIN PHOSPHATASE"/>
    <property type="match status" value="1"/>
</dbReference>
<proteinExistence type="predicted"/>
<evidence type="ECO:0000256" key="1">
    <source>
        <dbReference type="ARBA" id="ARBA00004123"/>
    </source>
</evidence>
<sequence>MAELINFTHSPELESVRIKRRKLDSESTSEVCTHPGSFGDMCIRCGQKLDGESGVTFAYIHKGLRLHHHEISRLRNTDSNKKLNLMLDLDHTIKFHSSCSFELSRVAFNFPARFSWR</sequence>
<evidence type="ECO:0000256" key="5">
    <source>
        <dbReference type="ARBA" id="ARBA00047761"/>
    </source>
</evidence>
<reference evidence="7 8" key="1">
    <citation type="submission" date="2019-01" db="EMBL/GenBank/DDBJ databases">
        <title>Sequencing of cultivated peanut Arachis hypogaea provides insights into genome evolution and oil improvement.</title>
        <authorList>
            <person name="Chen X."/>
        </authorList>
    </citation>
    <scope>NUCLEOTIDE SEQUENCE [LARGE SCALE GENOMIC DNA]</scope>
    <source>
        <strain evidence="8">cv. Fuhuasheng</strain>
        <tissue evidence="7">Leaves</tissue>
    </source>
</reference>
<dbReference type="STRING" id="3818.A0A445C529"/>
<protein>
    <recommendedName>
        <fullName evidence="2">protein-serine/threonine phosphatase</fullName>
        <ecNumber evidence="2">3.1.3.16</ecNumber>
    </recommendedName>
</protein>
<dbReference type="GO" id="GO:0008420">
    <property type="term" value="F:RNA polymerase II CTD heptapeptide repeat phosphatase activity"/>
    <property type="evidence" value="ECO:0007669"/>
    <property type="project" value="InterPro"/>
</dbReference>
<comment type="caution">
    <text evidence="7">The sequence shown here is derived from an EMBL/GenBank/DDBJ whole genome shotgun (WGS) entry which is preliminary data.</text>
</comment>
<comment type="subcellular location">
    <subcellularLocation>
        <location evidence="1">Nucleus</location>
    </subcellularLocation>
</comment>
<evidence type="ECO:0000256" key="6">
    <source>
        <dbReference type="ARBA" id="ARBA00048336"/>
    </source>
</evidence>
<gene>
    <name evidence="7" type="ORF">Ahy_A07g031811</name>
</gene>
<keyword evidence="3" id="KW-0378">Hydrolase</keyword>
<evidence type="ECO:0000256" key="4">
    <source>
        <dbReference type="ARBA" id="ARBA00023242"/>
    </source>
</evidence>
<evidence type="ECO:0000256" key="3">
    <source>
        <dbReference type="ARBA" id="ARBA00022801"/>
    </source>
</evidence>
<dbReference type="EC" id="3.1.3.16" evidence="2"/>
<evidence type="ECO:0000313" key="8">
    <source>
        <dbReference type="Proteomes" id="UP000289738"/>
    </source>
</evidence>
<dbReference type="InterPro" id="IPR039189">
    <property type="entry name" value="Fcp1"/>
</dbReference>
<dbReference type="Gramene" id="arahy.Tifrunner.gnm2.ann2.Ah07g087000.1">
    <property type="protein sequence ID" value="arahy.Tifrunner.gnm2.ann2.Ah07g087000.1-CDS-1"/>
    <property type="gene ID" value="arahy.Tifrunner.gnm2.ann2.Ah07g087000"/>
</dbReference>
<dbReference type="AlphaFoldDB" id="A0A445C529"/>
<name>A0A445C529_ARAHY</name>
<comment type="catalytic activity">
    <reaction evidence="6">
        <text>O-phospho-L-threonyl-[protein] + H2O = L-threonyl-[protein] + phosphate</text>
        <dbReference type="Rhea" id="RHEA:47004"/>
        <dbReference type="Rhea" id="RHEA-COMP:11060"/>
        <dbReference type="Rhea" id="RHEA-COMP:11605"/>
        <dbReference type="ChEBI" id="CHEBI:15377"/>
        <dbReference type="ChEBI" id="CHEBI:30013"/>
        <dbReference type="ChEBI" id="CHEBI:43474"/>
        <dbReference type="ChEBI" id="CHEBI:61977"/>
        <dbReference type="EC" id="3.1.3.16"/>
    </reaction>
</comment>
<dbReference type="EMBL" id="SDMP01000007">
    <property type="protein sequence ID" value="RYR46046.1"/>
    <property type="molecule type" value="Genomic_DNA"/>
</dbReference>
<dbReference type="GO" id="GO:0005634">
    <property type="term" value="C:nucleus"/>
    <property type="evidence" value="ECO:0007669"/>
    <property type="project" value="UniProtKB-SubCell"/>
</dbReference>